<dbReference type="SUPFAM" id="SSF74650">
    <property type="entry name" value="Galactose mutarotase-like"/>
    <property type="match status" value="1"/>
</dbReference>
<name>A0AAX3MVU8_9BACL</name>
<dbReference type="Proteomes" id="UP001221519">
    <property type="component" value="Chromosome"/>
</dbReference>
<dbReference type="Gene3D" id="2.70.98.10">
    <property type="match status" value="1"/>
</dbReference>
<gene>
    <name evidence="1" type="ORF">PUW23_15950</name>
    <name evidence="2" type="ORF">PUW25_15775</name>
</gene>
<dbReference type="AlphaFoldDB" id="A0AAX3MVU8"/>
<dbReference type="GO" id="GO:0030246">
    <property type="term" value="F:carbohydrate binding"/>
    <property type="evidence" value="ECO:0007669"/>
    <property type="project" value="InterPro"/>
</dbReference>
<evidence type="ECO:0000313" key="3">
    <source>
        <dbReference type="Proteomes" id="UP001220962"/>
    </source>
</evidence>
<dbReference type="InterPro" id="IPR008183">
    <property type="entry name" value="Aldose_1/G6P_1-epimerase"/>
</dbReference>
<protein>
    <submittedName>
        <fullName evidence="1">Aldose 1-epimerase</fullName>
    </submittedName>
</protein>
<reference evidence="1 4" key="1">
    <citation type="submission" date="2023-02" db="EMBL/GenBank/DDBJ databases">
        <title>Pathogen: clinical or host-associated sample.</title>
        <authorList>
            <person name="Hergert J."/>
            <person name="Casey R."/>
            <person name="Wagner J."/>
            <person name="Young E.L."/>
            <person name="Oakeson K.F."/>
        </authorList>
    </citation>
    <scope>NUCLEOTIDE SEQUENCE</scope>
    <source>
        <strain evidence="2 4">2022CK-00829</strain>
        <strain evidence="1">2022CK-00830</strain>
    </source>
</reference>
<organism evidence="1 3">
    <name type="scientific">Paenibacillus urinalis</name>
    <dbReference type="NCBI Taxonomy" id="521520"/>
    <lineage>
        <taxon>Bacteria</taxon>
        <taxon>Bacillati</taxon>
        <taxon>Bacillota</taxon>
        <taxon>Bacilli</taxon>
        <taxon>Bacillales</taxon>
        <taxon>Paenibacillaceae</taxon>
        <taxon>Paenibacillus</taxon>
    </lineage>
</organism>
<dbReference type="EMBL" id="CP118108">
    <property type="protein sequence ID" value="WDI00738.1"/>
    <property type="molecule type" value="Genomic_DNA"/>
</dbReference>
<dbReference type="Proteomes" id="UP001220962">
    <property type="component" value="Chromosome"/>
</dbReference>
<evidence type="ECO:0000313" key="1">
    <source>
        <dbReference type="EMBL" id="WDH81024.1"/>
    </source>
</evidence>
<dbReference type="GO" id="GO:0016853">
    <property type="term" value="F:isomerase activity"/>
    <property type="evidence" value="ECO:0007669"/>
    <property type="project" value="InterPro"/>
</dbReference>
<dbReference type="Pfam" id="PF01263">
    <property type="entry name" value="Aldose_epim"/>
    <property type="match status" value="1"/>
</dbReference>
<dbReference type="GO" id="GO:0005975">
    <property type="term" value="P:carbohydrate metabolic process"/>
    <property type="evidence" value="ECO:0007669"/>
    <property type="project" value="InterPro"/>
</dbReference>
<dbReference type="InterPro" id="IPR011013">
    <property type="entry name" value="Gal_mutarotase_sf_dom"/>
</dbReference>
<dbReference type="EMBL" id="CP118101">
    <property type="protein sequence ID" value="WDH81024.1"/>
    <property type="molecule type" value="Genomic_DNA"/>
</dbReference>
<dbReference type="CDD" id="cd01081">
    <property type="entry name" value="Aldose_epim"/>
    <property type="match status" value="1"/>
</dbReference>
<keyword evidence="4" id="KW-1185">Reference proteome</keyword>
<dbReference type="InterPro" id="IPR014718">
    <property type="entry name" value="GH-type_carb-bd"/>
</dbReference>
<sequence>MALEQIYSATEGVYGGLAAIKLKHGAYEAALIPEIGGNLVSFRDVERNHQYLREPGEDNVEELKANPGIYGIPVLFPPNRYEDGKFPWNGEVYQLPVNEEATGNHLHGFLHYIPWNVVSYGANDQESYVIIEQVVREGHEYYQYLPFEYTIRLRYTLNAAGLQQQITIENEGQTSMPNLLAFHTAINAPFEPNSTAADYVAKATIGQRIELNERNLPTGNTQPLTDEEVLLKTEGVSPYFASMDNHYTAEPQNGRNYMELTNTISGTKLVYDVGTSYKHWMIWNNNACEQFFCPEPQMNLVNAPNVSGRSSEEIGLVALEPGEIFEESSRLYIVNPK</sequence>
<evidence type="ECO:0000313" key="4">
    <source>
        <dbReference type="Proteomes" id="UP001221519"/>
    </source>
</evidence>
<proteinExistence type="predicted"/>
<evidence type="ECO:0000313" key="2">
    <source>
        <dbReference type="EMBL" id="WDI00738.1"/>
    </source>
</evidence>
<accession>A0AAX3MVU8</accession>
<dbReference type="RefSeq" id="WP_047910562.1">
    <property type="nucleotide sequence ID" value="NZ_CP118101.1"/>
</dbReference>